<feature type="compositionally biased region" description="Low complexity" evidence="1">
    <location>
        <begin position="38"/>
        <end position="52"/>
    </location>
</feature>
<feature type="domain" description="Baseplate structural protein Gp10 C-terminal" evidence="2">
    <location>
        <begin position="11"/>
        <end position="87"/>
    </location>
</feature>
<name>A0A7Y0HTM8_9BIFI</name>
<feature type="compositionally biased region" description="Polar residues" evidence="1">
    <location>
        <begin position="9"/>
        <end position="24"/>
    </location>
</feature>
<evidence type="ECO:0000313" key="4">
    <source>
        <dbReference type="Proteomes" id="UP000532194"/>
    </source>
</evidence>
<evidence type="ECO:0000313" key="3">
    <source>
        <dbReference type="EMBL" id="NMM93859.1"/>
    </source>
</evidence>
<keyword evidence="4" id="KW-1185">Reference proteome</keyword>
<reference evidence="3 4" key="1">
    <citation type="submission" date="2020-02" db="EMBL/GenBank/DDBJ databases">
        <title>Characterization of phylogenetic diversity of novel bifidobacterial species isolated in Czech ZOOs.</title>
        <authorList>
            <person name="Lugli G.A."/>
            <person name="Vera N.B."/>
            <person name="Ventura M."/>
        </authorList>
    </citation>
    <scope>NUCLEOTIDE SEQUENCE [LARGE SCALE GENOMIC DNA]</scope>
    <source>
        <strain evidence="3 4">DSM 109957</strain>
    </source>
</reference>
<accession>A0A7Y0HTM8</accession>
<feature type="region of interest" description="Disordered" evidence="1">
    <location>
        <begin position="38"/>
        <end position="61"/>
    </location>
</feature>
<evidence type="ECO:0000256" key="1">
    <source>
        <dbReference type="SAM" id="MobiDB-lite"/>
    </source>
</evidence>
<dbReference type="EMBL" id="JAAIII010000003">
    <property type="protein sequence ID" value="NMM93859.1"/>
    <property type="molecule type" value="Genomic_DNA"/>
</dbReference>
<dbReference type="Proteomes" id="UP000532194">
    <property type="component" value="Unassembled WGS sequence"/>
</dbReference>
<sequence length="88" mass="9025">MLVGAGGSISANETGGNSTHTLTTNEMPRHQHAITLLQSGSNSGSLTSVSAGNGQGSSRAVNTDWQGGGAAFSLMQPYLGCYIWQRIA</sequence>
<proteinExistence type="predicted"/>
<dbReference type="Pfam" id="PF21939">
    <property type="entry name" value="Gp10_C"/>
    <property type="match status" value="1"/>
</dbReference>
<comment type="caution">
    <text evidence="3">The sequence shown here is derived from an EMBL/GenBank/DDBJ whole genome shotgun (WGS) entry which is preliminary data.</text>
</comment>
<organism evidence="3 4">
    <name type="scientific">Bifidobacterium oedipodis</name>
    <dbReference type="NCBI Taxonomy" id="2675322"/>
    <lineage>
        <taxon>Bacteria</taxon>
        <taxon>Bacillati</taxon>
        <taxon>Actinomycetota</taxon>
        <taxon>Actinomycetes</taxon>
        <taxon>Bifidobacteriales</taxon>
        <taxon>Bifidobacteriaceae</taxon>
        <taxon>Bifidobacterium</taxon>
    </lineage>
</organism>
<evidence type="ECO:0000259" key="2">
    <source>
        <dbReference type="Pfam" id="PF21939"/>
    </source>
</evidence>
<gene>
    <name evidence="3" type="ORF">G1C95_1046</name>
</gene>
<dbReference type="AlphaFoldDB" id="A0A7Y0HTM8"/>
<dbReference type="InterPro" id="IPR053827">
    <property type="entry name" value="Gp10_C"/>
</dbReference>
<feature type="region of interest" description="Disordered" evidence="1">
    <location>
        <begin position="1"/>
        <end position="24"/>
    </location>
</feature>
<protein>
    <submittedName>
        <fullName evidence="3">Baseplate structural protein Gp10</fullName>
    </submittedName>
</protein>
<dbReference type="SUPFAM" id="SSF88874">
    <property type="entry name" value="Receptor-binding domain of short tail fibre protein gp12"/>
    <property type="match status" value="1"/>
</dbReference>